<dbReference type="InterPro" id="IPR011033">
    <property type="entry name" value="PRC_barrel-like_sf"/>
</dbReference>
<evidence type="ECO:0000256" key="1">
    <source>
        <dbReference type="ARBA" id="ARBA00022490"/>
    </source>
</evidence>
<dbReference type="SUPFAM" id="SSF50447">
    <property type="entry name" value="Translation proteins"/>
    <property type="match status" value="1"/>
</dbReference>
<dbReference type="InterPro" id="IPR056792">
    <property type="entry name" value="PRC_RimM"/>
</dbReference>
<comment type="domain">
    <text evidence="5">The PRC barrel domain binds ribosomal protein uS19.</text>
</comment>
<sequence length="182" mass="20558">MAAADNALTSEQVLVVGRVMAVHGVQGWVKVYSHTDPMENIFEYQPWYMRRGEHWLPVTLTGKRRQGKGLVAGVQGCNDRDQAQQELVGRDIAVPRDLLPRSGGGDYYWRDLIGLRVKLADGRDLGQVHSLMETGANDVLVVRGDGDSLDREERLLPWLPEQVILDVNLEHGEMRVDWDPEF</sequence>
<comment type="subunit">
    <text evidence="5">Binds ribosomal protein uS19.</text>
</comment>
<dbReference type="EMBL" id="ARXR01000009">
    <property type="protein sequence ID" value="MBF5052854.1"/>
    <property type="molecule type" value="Genomic_DNA"/>
</dbReference>
<keyword evidence="4 5" id="KW-0143">Chaperone</keyword>
<evidence type="ECO:0000259" key="7">
    <source>
        <dbReference type="Pfam" id="PF24986"/>
    </source>
</evidence>
<dbReference type="Gene3D" id="2.30.30.240">
    <property type="entry name" value="PRC-barrel domain"/>
    <property type="match status" value="1"/>
</dbReference>
<dbReference type="PANTHER" id="PTHR33692:SF1">
    <property type="entry name" value="RIBOSOME MATURATION FACTOR RIMM"/>
    <property type="match status" value="1"/>
</dbReference>
<comment type="subcellular location">
    <subcellularLocation>
        <location evidence="5">Cytoplasm</location>
    </subcellularLocation>
</comment>
<dbReference type="HAMAP" id="MF_00014">
    <property type="entry name" value="Ribosome_mat_RimM"/>
    <property type="match status" value="1"/>
</dbReference>
<organism evidence="8 9">
    <name type="scientific">Alloalcanivorax venustensis ISO4</name>
    <dbReference type="NCBI Taxonomy" id="1177184"/>
    <lineage>
        <taxon>Bacteria</taxon>
        <taxon>Pseudomonadati</taxon>
        <taxon>Pseudomonadota</taxon>
        <taxon>Gammaproteobacteria</taxon>
        <taxon>Oceanospirillales</taxon>
        <taxon>Alcanivoracaceae</taxon>
        <taxon>Alloalcanivorax</taxon>
    </lineage>
</organism>
<comment type="similarity">
    <text evidence="5">Belongs to the RimM family.</text>
</comment>
<dbReference type="InterPro" id="IPR036976">
    <property type="entry name" value="RimM_N_sf"/>
</dbReference>
<keyword evidence="1 5" id="KW-0963">Cytoplasm</keyword>
<evidence type="ECO:0000313" key="9">
    <source>
        <dbReference type="Proteomes" id="UP000644441"/>
    </source>
</evidence>
<dbReference type="InterPro" id="IPR011961">
    <property type="entry name" value="RimM"/>
</dbReference>
<dbReference type="RefSeq" id="WP_194855735.1">
    <property type="nucleotide sequence ID" value="NZ_ARXR01000009.1"/>
</dbReference>
<dbReference type="PANTHER" id="PTHR33692">
    <property type="entry name" value="RIBOSOME MATURATION FACTOR RIMM"/>
    <property type="match status" value="1"/>
</dbReference>
<reference evidence="8 9" key="1">
    <citation type="submission" date="2012-09" db="EMBL/GenBank/DDBJ databases">
        <title>Genome Sequence of alkane-degrading Bacterium Alcanivorax venustensis ISO4.</title>
        <authorList>
            <person name="Lai Q."/>
            <person name="Shao Z."/>
        </authorList>
    </citation>
    <scope>NUCLEOTIDE SEQUENCE [LARGE SCALE GENOMIC DNA]</scope>
    <source>
        <strain evidence="8 9">ISO4</strain>
    </source>
</reference>
<evidence type="ECO:0000256" key="3">
    <source>
        <dbReference type="ARBA" id="ARBA00022552"/>
    </source>
</evidence>
<evidence type="ECO:0000256" key="5">
    <source>
        <dbReference type="HAMAP-Rule" id="MF_00014"/>
    </source>
</evidence>
<accession>A0ABS0AG32</accession>
<dbReference type="Pfam" id="PF24986">
    <property type="entry name" value="PRC_RimM"/>
    <property type="match status" value="1"/>
</dbReference>
<keyword evidence="9" id="KW-1185">Reference proteome</keyword>
<keyword evidence="2 5" id="KW-0690">Ribosome biogenesis</keyword>
<gene>
    <name evidence="5" type="primary">rimM</name>
    <name evidence="8" type="ORF">ISO4_01456</name>
</gene>
<comment type="function">
    <text evidence="5">An accessory protein needed during the final step in the assembly of 30S ribosomal subunit, possibly for assembly of the head region. Essential for efficient processing of 16S rRNA. May be needed both before and after RbfA during the maturation of 16S rRNA. It has affinity for free ribosomal 30S subunits but not for 70S ribosomes.</text>
</comment>
<evidence type="ECO:0000259" key="6">
    <source>
        <dbReference type="Pfam" id="PF01782"/>
    </source>
</evidence>
<comment type="caution">
    <text evidence="8">The sequence shown here is derived from an EMBL/GenBank/DDBJ whole genome shotgun (WGS) entry which is preliminary data.</text>
</comment>
<name>A0ABS0AG32_9GAMM</name>
<dbReference type="SUPFAM" id="SSF50346">
    <property type="entry name" value="PRC-barrel domain"/>
    <property type="match status" value="1"/>
</dbReference>
<proteinExistence type="inferred from homology"/>
<keyword evidence="3 5" id="KW-0698">rRNA processing</keyword>
<evidence type="ECO:0000256" key="4">
    <source>
        <dbReference type="ARBA" id="ARBA00023186"/>
    </source>
</evidence>
<evidence type="ECO:0000256" key="2">
    <source>
        <dbReference type="ARBA" id="ARBA00022517"/>
    </source>
</evidence>
<feature type="domain" description="Ribosome maturation factor RimM PRC barrel" evidence="7">
    <location>
        <begin position="109"/>
        <end position="179"/>
    </location>
</feature>
<dbReference type="NCBIfam" id="TIGR02273">
    <property type="entry name" value="16S_RimM"/>
    <property type="match status" value="1"/>
</dbReference>
<dbReference type="Pfam" id="PF01782">
    <property type="entry name" value="RimM"/>
    <property type="match status" value="1"/>
</dbReference>
<dbReference type="Proteomes" id="UP000644441">
    <property type="component" value="Unassembled WGS sequence"/>
</dbReference>
<dbReference type="InterPro" id="IPR002676">
    <property type="entry name" value="RimM_N"/>
</dbReference>
<dbReference type="Gene3D" id="2.40.30.60">
    <property type="entry name" value="RimM"/>
    <property type="match status" value="1"/>
</dbReference>
<evidence type="ECO:0000313" key="8">
    <source>
        <dbReference type="EMBL" id="MBF5052854.1"/>
    </source>
</evidence>
<dbReference type="InterPro" id="IPR009000">
    <property type="entry name" value="Transl_B-barrel_sf"/>
</dbReference>
<protein>
    <recommendedName>
        <fullName evidence="5">Ribosome maturation factor RimM</fullName>
    </recommendedName>
</protein>
<feature type="domain" description="RimM N-terminal" evidence="6">
    <location>
        <begin position="15"/>
        <end position="97"/>
    </location>
</feature>